<evidence type="ECO:0000256" key="1">
    <source>
        <dbReference type="ARBA" id="ARBA00004651"/>
    </source>
</evidence>
<evidence type="ECO:0000256" key="6">
    <source>
        <dbReference type="ARBA" id="ARBA00023136"/>
    </source>
</evidence>
<evidence type="ECO:0000259" key="13">
    <source>
        <dbReference type="PROSITE" id="PS50885"/>
    </source>
</evidence>
<keyword evidence="10" id="KW-0175">Coiled coil</keyword>
<evidence type="ECO:0000256" key="10">
    <source>
        <dbReference type="SAM" id="Coils"/>
    </source>
</evidence>
<sequence>MKSIKFKIMLGLVLVISIPVALVFAFLYHDIYQRTIDGQTDAIRREIRQLDNAMTIFMDQAKYNVTLLGTSPLMEKVDGNLTSYVDTREKTMKVVPRGDDATGQAITTLFKRMQETHPAYVEVYFGSEQGGFVSSVEGGLPVGYDPRKRPWYQDALATPDKPAISKAYMSTTGEAVVGVAQVVSRAGKNIGAVGLDISLKVLTDIVKAIKIGQTGYVVFVQGDGVVISNPRNPEQNFKKISELGIPGLQKAFSLERGDTVVTMGGTRYLALCHTAPKLGWKFVTFVAYDEVVGPIQSLMWWSGLAIAVILIFICGVISVFLGKEIFKPLTRIIGQLRAIGAGRYDARLTVRRKDEIGQVYDALNQTTATLEANLGEIEAKRTEAERTAREAEEARQQAEEARRLAEEAKVEGMLHAATQLKDVVGIVSTASTELSAQIEEASRGSEHQAGRINEAATAMEEMSASVIEIAKNAGNTATLAEKTKSAAAEGKTQMEQVKTDVDGIHQGFRQVYDSVSDLSSKADGIGSIAQTIEDIADQTNLLALNAAIEAARAGEAGRGFAVVADEVRKLAEKTMTATKEVGQAVSGIQTGVSGTLTGMDRTKQIIEQSLGQTAQASSGLGTILGLVVESSDQVRGIATAAEQQSTATEDINRNIEEINVISTETADAMREAAKAVSDLAEQAVVLQDLIRSLEDQSGRKNQAALPR</sequence>
<evidence type="ECO:0000256" key="3">
    <source>
        <dbReference type="ARBA" id="ARBA00022500"/>
    </source>
</evidence>
<proteinExistence type="inferred from homology"/>
<dbReference type="AlphaFoldDB" id="E1K1N7"/>
<evidence type="ECO:0000313" key="15">
    <source>
        <dbReference type="Proteomes" id="UP000006250"/>
    </source>
</evidence>
<organism evidence="14 15">
    <name type="scientific">Solidesulfovibrio fructosivorans JJ]</name>
    <dbReference type="NCBI Taxonomy" id="596151"/>
    <lineage>
        <taxon>Bacteria</taxon>
        <taxon>Pseudomonadati</taxon>
        <taxon>Thermodesulfobacteriota</taxon>
        <taxon>Desulfovibrionia</taxon>
        <taxon>Desulfovibrionales</taxon>
        <taxon>Desulfovibrionaceae</taxon>
        <taxon>Solidesulfovibrio</taxon>
    </lineage>
</organism>
<evidence type="ECO:0000313" key="14">
    <source>
        <dbReference type="EMBL" id="EFL49475.1"/>
    </source>
</evidence>
<dbReference type="Proteomes" id="UP000006250">
    <property type="component" value="Unassembled WGS sequence"/>
</dbReference>
<keyword evidence="15" id="KW-1185">Reference proteome</keyword>
<dbReference type="SMART" id="SM00304">
    <property type="entry name" value="HAMP"/>
    <property type="match status" value="1"/>
</dbReference>
<comment type="caution">
    <text evidence="14">The sequence shown here is derived from an EMBL/GenBank/DDBJ whole genome shotgun (WGS) entry which is preliminary data.</text>
</comment>
<feature type="transmembrane region" description="Helical" evidence="11">
    <location>
        <begin position="298"/>
        <end position="321"/>
    </location>
</feature>
<dbReference type="Pfam" id="PF00672">
    <property type="entry name" value="HAMP"/>
    <property type="match status" value="1"/>
</dbReference>
<dbReference type="CDD" id="cd12913">
    <property type="entry name" value="PDC1_MCP_like"/>
    <property type="match status" value="1"/>
</dbReference>
<comment type="similarity">
    <text evidence="8">Belongs to the methyl-accepting chemotaxis (MCP) protein family.</text>
</comment>
<evidence type="ECO:0000256" key="4">
    <source>
        <dbReference type="ARBA" id="ARBA00022692"/>
    </source>
</evidence>
<dbReference type="Pfam" id="PF02743">
    <property type="entry name" value="dCache_1"/>
    <property type="match status" value="1"/>
</dbReference>
<accession>E1K1N7</accession>
<reference evidence="14 15" key="1">
    <citation type="submission" date="2010-08" db="EMBL/GenBank/DDBJ databases">
        <title>The draft genome of Desulfovibrio fructosovorans JJ.</title>
        <authorList>
            <consortium name="US DOE Joint Genome Institute (JGI-PGF)"/>
            <person name="Lucas S."/>
            <person name="Copeland A."/>
            <person name="Lapidus A."/>
            <person name="Cheng J.-F."/>
            <person name="Bruce D."/>
            <person name="Goodwin L."/>
            <person name="Pitluck S."/>
            <person name="Land M.L."/>
            <person name="Hauser L."/>
            <person name="Chang Y.-J."/>
            <person name="Jeffries C."/>
            <person name="Wall J.D."/>
            <person name="Stahl D.A."/>
            <person name="Arkin A.P."/>
            <person name="Dehal P."/>
            <person name="Stolyar S.M."/>
            <person name="Hazen T.C."/>
            <person name="Woyke T.J."/>
        </authorList>
    </citation>
    <scope>NUCLEOTIDE SEQUENCE [LARGE SCALE GENOMIC DNA]</scope>
    <source>
        <strain evidence="14 15">JJ</strain>
    </source>
</reference>
<evidence type="ECO:0000259" key="12">
    <source>
        <dbReference type="PROSITE" id="PS50111"/>
    </source>
</evidence>
<dbReference type="InterPro" id="IPR029151">
    <property type="entry name" value="Sensor-like_sf"/>
</dbReference>
<dbReference type="FunFam" id="1.10.287.950:FF:000001">
    <property type="entry name" value="Methyl-accepting chemotaxis sensory transducer"/>
    <property type="match status" value="1"/>
</dbReference>
<gene>
    <name evidence="14" type="ORF">DesfrDRAFT_3787</name>
</gene>
<evidence type="ECO:0000256" key="9">
    <source>
        <dbReference type="PROSITE-ProRule" id="PRU00284"/>
    </source>
</evidence>
<dbReference type="InterPro" id="IPR004089">
    <property type="entry name" value="MCPsignal_dom"/>
</dbReference>
<keyword evidence="7 9" id="KW-0807">Transducer</keyword>
<evidence type="ECO:0000256" key="2">
    <source>
        <dbReference type="ARBA" id="ARBA00022475"/>
    </source>
</evidence>
<dbReference type="Pfam" id="PF00015">
    <property type="entry name" value="MCPsignal"/>
    <property type="match status" value="1"/>
</dbReference>
<dbReference type="GO" id="GO:0007165">
    <property type="term" value="P:signal transduction"/>
    <property type="evidence" value="ECO:0007669"/>
    <property type="project" value="UniProtKB-KW"/>
</dbReference>
<dbReference type="OrthoDB" id="5348717at2"/>
<evidence type="ECO:0000256" key="11">
    <source>
        <dbReference type="SAM" id="Phobius"/>
    </source>
</evidence>
<keyword evidence="2" id="KW-1003">Cell membrane</keyword>
<feature type="coiled-coil region" evidence="10">
    <location>
        <begin position="360"/>
        <end position="411"/>
    </location>
</feature>
<dbReference type="SMART" id="SM00283">
    <property type="entry name" value="MA"/>
    <property type="match status" value="1"/>
</dbReference>
<comment type="subcellular location">
    <subcellularLocation>
        <location evidence="1">Cell membrane</location>
        <topology evidence="1">Multi-pass membrane protein</topology>
    </subcellularLocation>
</comment>
<dbReference type="PROSITE" id="PS50885">
    <property type="entry name" value="HAMP"/>
    <property type="match status" value="1"/>
</dbReference>
<evidence type="ECO:0000256" key="8">
    <source>
        <dbReference type="ARBA" id="ARBA00029447"/>
    </source>
</evidence>
<dbReference type="SUPFAM" id="SSF58104">
    <property type="entry name" value="Methyl-accepting chemotaxis protein (MCP) signaling domain"/>
    <property type="match status" value="1"/>
</dbReference>
<dbReference type="Gene3D" id="6.10.250.1910">
    <property type="match status" value="1"/>
</dbReference>
<feature type="domain" description="HAMP" evidence="13">
    <location>
        <begin position="323"/>
        <end position="375"/>
    </location>
</feature>
<dbReference type="EMBL" id="AECZ01000042">
    <property type="protein sequence ID" value="EFL49475.1"/>
    <property type="molecule type" value="Genomic_DNA"/>
</dbReference>
<dbReference type="InterPro" id="IPR033479">
    <property type="entry name" value="dCache_1"/>
</dbReference>
<dbReference type="CDD" id="cd11386">
    <property type="entry name" value="MCP_signal"/>
    <property type="match status" value="1"/>
</dbReference>
<feature type="domain" description="Methyl-accepting transducer" evidence="12">
    <location>
        <begin position="423"/>
        <end position="659"/>
    </location>
</feature>
<dbReference type="PROSITE" id="PS50111">
    <property type="entry name" value="CHEMOTAXIS_TRANSDUC_2"/>
    <property type="match status" value="1"/>
</dbReference>
<name>E1K1N7_SOLFR</name>
<dbReference type="CDD" id="cd06225">
    <property type="entry name" value="HAMP"/>
    <property type="match status" value="1"/>
</dbReference>
<dbReference type="STRING" id="596151.DesfrDRAFT_3787"/>
<dbReference type="Gene3D" id="3.30.450.20">
    <property type="entry name" value="PAS domain"/>
    <property type="match status" value="2"/>
</dbReference>
<keyword evidence="4 11" id="KW-0812">Transmembrane</keyword>
<protein>
    <submittedName>
        <fullName evidence="14">Methyl-accepting chemotaxis sensory transducer with Cache sensor</fullName>
    </submittedName>
</protein>
<dbReference type="PANTHER" id="PTHR32089">
    <property type="entry name" value="METHYL-ACCEPTING CHEMOTAXIS PROTEIN MCPB"/>
    <property type="match status" value="1"/>
</dbReference>
<keyword evidence="3" id="KW-0145">Chemotaxis</keyword>
<dbReference type="RefSeq" id="WP_005996559.1">
    <property type="nucleotide sequence ID" value="NZ_AECZ01000042.1"/>
</dbReference>
<dbReference type="SUPFAM" id="SSF103190">
    <property type="entry name" value="Sensory domain-like"/>
    <property type="match status" value="1"/>
</dbReference>
<evidence type="ECO:0000256" key="5">
    <source>
        <dbReference type="ARBA" id="ARBA00022989"/>
    </source>
</evidence>
<dbReference type="CDD" id="cd12912">
    <property type="entry name" value="PDC2_MCP_like"/>
    <property type="match status" value="1"/>
</dbReference>
<dbReference type="InterPro" id="IPR003660">
    <property type="entry name" value="HAMP_dom"/>
</dbReference>
<keyword evidence="5 11" id="KW-1133">Transmembrane helix</keyword>
<evidence type="ECO:0000256" key="7">
    <source>
        <dbReference type="ARBA" id="ARBA00023224"/>
    </source>
</evidence>
<keyword evidence="6 11" id="KW-0472">Membrane</keyword>
<dbReference type="GO" id="GO:0006935">
    <property type="term" value="P:chemotaxis"/>
    <property type="evidence" value="ECO:0007669"/>
    <property type="project" value="UniProtKB-KW"/>
</dbReference>
<dbReference type="PANTHER" id="PTHR32089:SF112">
    <property type="entry name" value="LYSOZYME-LIKE PROTEIN-RELATED"/>
    <property type="match status" value="1"/>
</dbReference>
<dbReference type="GO" id="GO:0005886">
    <property type="term" value="C:plasma membrane"/>
    <property type="evidence" value="ECO:0007669"/>
    <property type="project" value="UniProtKB-SubCell"/>
</dbReference>
<dbReference type="eggNOG" id="COG0840">
    <property type="taxonomic scope" value="Bacteria"/>
</dbReference>
<dbReference type="Gene3D" id="1.10.287.950">
    <property type="entry name" value="Methyl-accepting chemotaxis protein"/>
    <property type="match status" value="1"/>
</dbReference>